<feature type="region of interest" description="Disordered" evidence="12">
    <location>
        <begin position="103"/>
        <end position="144"/>
    </location>
</feature>
<feature type="domain" description="HMG box" evidence="13">
    <location>
        <begin position="33"/>
        <end position="101"/>
    </location>
</feature>
<keyword evidence="4 11" id="KW-0238">DNA-binding</keyword>
<comment type="subunit">
    <text evidence="9">Interacts with ATXN1.</text>
</comment>
<feature type="compositionally biased region" description="Low complexity" evidence="12">
    <location>
        <begin position="293"/>
        <end position="315"/>
    </location>
</feature>
<dbReference type="SUPFAM" id="SSF47095">
    <property type="entry name" value="HMG-box"/>
    <property type="match status" value="1"/>
</dbReference>
<comment type="subunit">
    <text evidence="8">Found in a complex with ATXN1 and ATXN1L.</text>
</comment>
<keyword evidence="1" id="KW-0678">Repressor</keyword>
<evidence type="ECO:0000313" key="14">
    <source>
        <dbReference type="EMBL" id="KAJ8287745.1"/>
    </source>
</evidence>
<evidence type="ECO:0000256" key="12">
    <source>
        <dbReference type="SAM" id="MobiDB-lite"/>
    </source>
</evidence>
<dbReference type="InterPro" id="IPR052412">
    <property type="entry name" value="CC-Dev_Transcription_Reg"/>
</dbReference>
<evidence type="ECO:0000259" key="13">
    <source>
        <dbReference type="PROSITE" id="PS50118"/>
    </source>
</evidence>
<comment type="function">
    <text evidence="7">Transcriptional repressor which plays a role in development of the central nervous system (CNS). In concert with ATXN1 and ATXN1L, involved in brain development.</text>
</comment>
<keyword evidence="3" id="KW-0805">Transcription regulation</keyword>
<keyword evidence="2" id="KW-0597">Phosphoprotein</keyword>
<dbReference type="SMART" id="SM00398">
    <property type="entry name" value="HMG"/>
    <property type="match status" value="1"/>
</dbReference>
<name>A0A9Q1I8C9_CONCO</name>
<comment type="caution">
    <text evidence="14">The sequence shown here is derived from an EMBL/GenBank/DDBJ whole genome shotgun (WGS) entry which is preliminary data.</text>
</comment>
<evidence type="ECO:0000256" key="2">
    <source>
        <dbReference type="ARBA" id="ARBA00022553"/>
    </source>
</evidence>
<feature type="compositionally biased region" description="Basic and acidic residues" evidence="12">
    <location>
        <begin position="18"/>
        <end position="34"/>
    </location>
</feature>
<feature type="region of interest" description="Disordered" evidence="12">
    <location>
        <begin position="292"/>
        <end position="362"/>
    </location>
</feature>
<dbReference type="OrthoDB" id="10051111at2759"/>
<evidence type="ECO:0000256" key="5">
    <source>
        <dbReference type="ARBA" id="ARBA00023163"/>
    </source>
</evidence>
<feature type="compositionally biased region" description="Gly residues" evidence="12">
    <location>
        <begin position="340"/>
        <end position="362"/>
    </location>
</feature>
<feature type="region of interest" description="Disordered" evidence="12">
    <location>
        <begin position="1"/>
        <end position="34"/>
    </location>
</feature>
<gene>
    <name evidence="14" type="ORF">COCON_G00004040</name>
</gene>
<keyword evidence="5" id="KW-0804">Transcription</keyword>
<reference evidence="14" key="1">
    <citation type="journal article" date="2023" name="Science">
        <title>Genome structures resolve the early diversification of teleost fishes.</title>
        <authorList>
            <person name="Parey E."/>
            <person name="Louis A."/>
            <person name="Montfort J."/>
            <person name="Bouchez O."/>
            <person name="Roques C."/>
            <person name="Iampietro C."/>
            <person name="Lluch J."/>
            <person name="Castinel A."/>
            <person name="Donnadieu C."/>
            <person name="Desvignes T."/>
            <person name="Floi Bucao C."/>
            <person name="Jouanno E."/>
            <person name="Wen M."/>
            <person name="Mejri S."/>
            <person name="Dirks R."/>
            <person name="Jansen H."/>
            <person name="Henkel C."/>
            <person name="Chen W.J."/>
            <person name="Zahm M."/>
            <person name="Cabau C."/>
            <person name="Klopp C."/>
            <person name="Thompson A.W."/>
            <person name="Robinson-Rechavi M."/>
            <person name="Braasch I."/>
            <person name="Lecointre G."/>
            <person name="Bobe J."/>
            <person name="Postlethwait J.H."/>
            <person name="Berthelot C."/>
            <person name="Roest Crollius H."/>
            <person name="Guiguen Y."/>
        </authorList>
    </citation>
    <scope>NUCLEOTIDE SEQUENCE</scope>
    <source>
        <strain evidence="14">Concon-B</strain>
    </source>
</reference>
<dbReference type="Pfam" id="PF00505">
    <property type="entry name" value="HMG_box"/>
    <property type="match status" value="1"/>
</dbReference>
<evidence type="ECO:0000256" key="9">
    <source>
        <dbReference type="ARBA" id="ARBA00065636"/>
    </source>
</evidence>
<feature type="region of interest" description="Disordered" evidence="12">
    <location>
        <begin position="214"/>
        <end position="235"/>
    </location>
</feature>
<keyword evidence="6 11" id="KW-0539">Nucleus</keyword>
<dbReference type="PROSITE" id="PS50118">
    <property type="entry name" value="HMG_BOX_2"/>
    <property type="match status" value="1"/>
</dbReference>
<feature type="compositionally biased region" description="Basic and acidic residues" evidence="12">
    <location>
        <begin position="103"/>
        <end position="112"/>
    </location>
</feature>
<dbReference type="Gene3D" id="1.10.30.10">
    <property type="entry name" value="High mobility group box domain"/>
    <property type="match status" value="1"/>
</dbReference>
<feature type="DNA-binding region" description="HMG box" evidence="11">
    <location>
        <begin position="33"/>
        <end position="101"/>
    </location>
</feature>
<dbReference type="EMBL" id="JAFJMO010000001">
    <property type="protein sequence ID" value="KAJ8287745.1"/>
    <property type="molecule type" value="Genomic_DNA"/>
</dbReference>
<evidence type="ECO:0000256" key="7">
    <source>
        <dbReference type="ARBA" id="ARBA00053962"/>
    </source>
</evidence>
<feature type="compositionally biased region" description="Basic residues" evidence="12">
    <location>
        <begin position="1"/>
        <end position="10"/>
    </location>
</feature>
<dbReference type="Proteomes" id="UP001152803">
    <property type="component" value="Unassembled WGS sequence"/>
</dbReference>
<dbReference type="InterPro" id="IPR058607">
    <property type="entry name" value="HMG-box_Cic-like"/>
</dbReference>
<dbReference type="PANTHER" id="PTHR13059:SF13">
    <property type="entry name" value="PROTEIN CAPICUA HOMOLOG"/>
    <property type="match status" value="1"/>
</dbReference>
<dbReference type="GO" id="GO:0005634">
    <property type="term" value="C:nucleus"/>
    <property type="evidence" value="ECO:0007669"/>
    <property type="project" value="UniProtKB-UniRule"/>
</dbReference>
<dbReference type="CDD" id="cd21990">
    <property type="entry name" value="HMG-box_CIC-like"/>
    <property type="match status" value="1"/>
</dbReference>
<proteinExistence type="predicted"/>
<feature type="region of interest" description="Disordered" evidence="12">
    <location>
        <begin position="489"/>
        <end position="508"/>
    </location>
</feature>
<dbReference type="FunFam" id="1.10.30.10:FF:000010">
    <property type="entry name" value="Capicua transcriptional repressor b"/>
    <property type="match status" value="1"/>
</dbReference>
<evidence type="ECO:0000256" key="1">
    <source>
        <dbReference type="ARBA" id="ARBA00022491"/>
    </source>
</evidence>
<sequence>MSVSPVKRRTQSLSALPKDSDKNSPNKREKDHIRRPMNAFMIFSKRHRALVHQRHPNQDNRTVSKILGEWWYALGPKEKQKYHDLAFQVKEAHFKAHPDWKWCNKDRKKSSSEGRGVPAGKDMRERSMSETTEPPSVSLGVDMKGGPGLVGVAERGVGEGHSGQLPRPRAFSQSAVHSLERSERGNSQALAELAQVRGTAAGTWKMCGDGGAQFSGRPPALSRSQRGVSEDMTSDEERMVICEEEGDDDVIEDTFHCSAIDLKCKERVTDSDSDNGSGDETDHKRVFAPVICSSSSSSPSISHSSSMGRSASLSSYPSKRYGEGGGGGGSSERKRKRGMESGGVKEGMRGGGGGGEGGGAGGVSLSSGQSVISGAPVGLSPLLGLGGVRVASTVVTNVVRPVVSTPIPIASKPREGRAPPSPLPPALAPPQAQLLIGPTGGGGGGGGVTGGGGYYSSSSPNPVGVGAGQGGLLTNLVLGSAFPAQSTVQLITPPPPPAPPHGQSNGPLPLSLLQPQFVPAPSLAPPAGGKAVTQVQYILPTLSATGHPKSPSPHQTGIFTLPTAPPTHVSLANGKQPGAGQVAGYASSPAMGVVSSGAREFKRSPQSCRARCWSPWRRCGQHLLPLSSFHWWPRHFLFKTVRSQEAR</sequence>
<evidence type="ECO:0000256" key="4">
    <source>
        <dbReference type="ARBA" id="ARBA00023125"/>
    </source>
</evidence>
<evidence type="ECO:0000313" key="15">
    <source>
        <dbReference type="Proteomes" id="UP001152803"/>
    </source>
</evidence>
<protein>
    <recommendedName>
        <fullName evidence="10">Protein capicua homolog</fullName>
    </recommendedName>
</protein>
<dbReference type="GO" id="GO:0000981">
    <property type="term" value="F:DNA-binding transcription factor activity, RNA polymerase II-specific"/>
    <property type="evidence" value="ECO:0007669"/>
    <property type="project" value="TreeGrafter"/>
</dbReference>
<dbReference type="InterPro" id="IPR036910">
    <property type="entry name" value="HMG_box_dom_sf"/>
</dbReference>
<dbReference type="PANTHER" id="PTHR13059">
    <property type="entry name" value="HMG-BOX TRANSCRIPTION FACTOR BBX"/>
    <property type="match status" value="1"/>
</dbReference>
<accession>A0A9Q1I8C9</accession>
<evidence type="ECO:0000256" key="3">
    <source>
        <dbReference type="ARBA" id="ARBA00023015"/>
    </source>
</evidence>
<dbReference type="GO" id="GO:0000977">
    <property type="term" value="F:RNA polymerase II transcription regulatory region sequence-specific DNA binding"/>
    <property type="evidence" value="ECO:0007669"/>
    <property type="project" value="TreeGrafter"/>
</dbReference>
<dbReference type="InterPro" id="IPR009071">
    <property type="entry name" value="HMG_box_dom"/>
</dbReference>
<evidence type="ECO:0000256" key="10">
    <source>
        <dbReference type="ARBA" id="ARBA00074291"/>
    </source>
</evidence>
<evidence type="ECO:0000256" key="11">
    <source>
        <dbReference type="PROSITE-ProRule" id="PRU00267"/>
    </source>
</evidence>
<evidence type="ECO:0000256" key="8">
    <source>
        <dbReference type="ARBA" id="ARBA00064662"/>
    </source>
</evidence>
<evidence type="ECO:0000256" key="6">
    <source>
        <dbReference type="ARBA" id="ARBA00023242"/>
    </source>
</evidence>
<keyword evidence="15" id="KW-1185">Reference proteome</keyword>
<dbReference type="AlphaFoldDB" id="A0A9Q1I8C9"/>
<organism evidence="14 15">
    <name type="scientific">Conger conger</name>
    <name type="common">Conger eel</name>
    <name type="synonym">Muraena conger</name>
    <dbReference type="NCBI Taxonomy" id="82655"/>
    <lineage>
        <taxon>Eukaryota</taxon>
        <taxon>Metazoa</taxon>
        <taxon>Chordata</taxon>
        <taxon>Craniata</taxon>
        <taxon>Vertebrata</taxon>
        <taxon>Euteleostomi</taxon>
        <taxon>Actinopterygii</taxon>
        <taxon>Neopterygii</taxon>
        <taxon>Teleostei</taxon>
        <taxon>Anguilliformes</taxon>
        <taxon>Congridae</taxon>
        <taxon>Conger</taxon>
    </lineage>
</organism>